<proteinExistence type="predicted"/>
<accession>A0A1M6L3L4</accession>
<evidence type="ECO:0000313" key="1">
    <source>
        <dbReference type="EMBL" id="SHJ65808.1"/>
    </source>
</evidence>
<sequence>MSDLLRITEDITGQEAANIIYDNDNTVNTKFLTDRSFSGFTNIDYGHLVNFSNTGSYDSYKEDNNYDTAWVQIFKPSGTLTIAGANTTRVSFFNALQPSNDAYISNSTSTAPAIPSNARLALLTLRKADNPDGYLNLKVTQDGSGVTRSELSTEVQTLSEADRHFLADRSFSNVPTIDPDHLWNIPTTGDPYYTGNVNFDTVWVQIFKPSGNLVVEGVTVLRYQYFSDLYPSVNAYLGSGTPKIPSNARLALLTLRKADNPDGYLNLKVTQDGSGVTRSDITPEKTPQFLQKVIGKNLINPDDLLYGWTYSSSTGLIQSDNGILGNKMYLSPGVYTCQGIQPYSGNQNIERILLFNDKDELIDAPSISLVDGKGNYTVTCGSAFYNVVYARLVLQYNTAVLFNKNVAQFEKGSEATAFEACKTKLVNNPAYDREPRMCFLTGASSSVPGNGWFENACRNLGYKGRNVAVSGENVMQHADKAWKGTLYTPDELENIDIFITNHIHNYNVAYTNPTSTMLHNTVEEYEQVVYDINGNRLDVAPNPNDPNQYILPTQGAASQGYYPQRDDINERYAAGYDYLLKKYIKDCYELRNNPNSKYYGSVQGKPVIIIICTQWHDGYVVLNNAIKEVAARFGAVVCDFAANVGFSYKQTDPTDPNSIRQSALVCTNRLYGSGNDFQDINIEGTVYTNMGWHPTRDVNSYFAIKRGNILSDVIRKITF</sequence>
<protein>
    <submittedName>
        <fullName evidence="1">Uncharacterized protein</fullName>
    </submittedName>
</protein>
<dbReference type="EMBL" id="FQZN01000044">
    <property type="protein sequence ID" value="SHJ65808.1"/>
    <property type="molecule type" value="Genomic_DNA"/>
</dbReference>
<dbReference type="eggNOG" id="ENOG502ZAJH">
    <property type="taxonomic scope" value="Bacteria"/>
</dbReference>
<dbReference type="Pfam" id="PF16443">
    <property type="entry name" value="DUF5040"/>
    <property type="match status" value="2"/>
</dbReference>
<dbReference type="RefSeq" id="WP_025833834.1">
    <property type="nucleotide sequence ID" value="NZ_FQZN01000044.1"/>
</dbReference>
<gene>
    <name evidence="1" type="ORF">SAMN05444350_1442</name>
</gene>
<dbReference type="AlphaFoldDB" id="A0A1M6L3L4"/>
<reference evidence="2" key="1">
    <citation type="submission" date="2016-11" db="EMBL/GenBank/DDBJ databases">
        <authorList>
            <person name="Varghese N."/>
            <person name="Submissions S."/>
        </authorList>
    </citation>
    <scope>NUCLEOTIDE SEQUENCE [LARGE SCALE GENOMIC DNA]</scope>
    <source>
        <strain evidence="2">DSM 26884</strain>
    </source>
</reference>
<organism evidence="1 2">
    <name type="scientific">Bacteroides stercorirosoris</name>
    <dbReference type="NCBI Taxonomy" id="871324"/>
    <lineage>
        <taxon>Bacteria</taxon>
        <taxon>Pseudomonadati</taxon>
        <taxon>Bacteroidota</taxon>
        <taxon>Bacteroidia</taxon>
        <taxon>Bacteroidales</taxon>
        <taxon>Bacteroidaceae</taxon>
        <taxon>Bacteroides</taxon>
    </lineage>
</organism>
<keyword evidence="2" id="KW-1185">Reference proteome</keyword>
<name>A0A1M6L3L4_9BACE</name>
<dbReference type="InterPro" id="IPR032221">
    <property type="entry name" value="DUF5040"/>
</dbReference>
<dbReference type="GeneID" id="92714524"/>
<evidence type="ECO:0000313" key="2">
    <source>
        <dbReference type="Proteomes" id="UP000184192"/>
    </source>
</evidence>
<dbReference type="Proteomes" id="UP000184192">
    <property type="component" value="Unassembled WGS sequence"/>
</dbReference>